<dbReference type="AlphaFoldDB" id="A0A0A6UPU9"/>
<evidence type="ECO:0000313" key="3">
    <source>
        <dbReference type="Proteomes" id="UP000054537"/>
    </source>
</evidence>
<organism evidence="2 3">
    <name type="scientific">Actinoplanes utahensis</name>
    <dbReference type="NCBI Taxonomy" id="1869"/>
    <lineage>
        <taxon>Bacteria</taxon>
        <taxon>Bacillati</taxon>
        <taxon>Actinomycetota</taxon>
        <taxon>Actinomycetes</taxon>
        <taxon>Micromonosporales</taxon>
        <taxon>Micromonosporaceae</taxon>
        <taxon>Actinoplanes</taxon>
    </lineage>
</organism>
<keyword evidence="3" id="KW-1185">Reference proteome</keyword>
<evidence type="ECO:0008006" key="4">
    <source>
        <dbReference type="Google" id="ProtNLM"/>
    </source>
</evidence>
<gene>
    <name evidence="2" type="ORF">MB27_06820</name>
</gene>
<reference evidence="2 3" key="1">
    <citation type="submission" date="2014-10" db="EMBL/GenBank/DDBJ databases">
        <title>Draft genome sequence of Actinoplanes utahensis NRRL 12052.</title>
        <authorList>
            <person name="Velasco-Bucheli B."/>
            <person name="del Cerro C."/>
            <person name="Hormigo D."/>
            <person name="Garcia J.L."/>
            <person name="Acebal C."/>
            <person name="Arroyo M."/>
            <person name="de la Mata I."/>
        </authorList>
    </citation>
    <scope>NUCLEOTIDE SEQUENCE [LARGE SCALE GENOMIC DNA]</scope>
    <source>
        <strain evidence="2 3">NRRL 12052</strain>
    </source>
</reference>
<dbReference type="RefSeq" id="WP_043523260.1">
    <property type="nucleotide sequence ID" value="NZ_BAABKU010000004.1"/>
</dbReference>
<evidence type="ECO:0000256" key="1">
    <source>
        <dbReference type="SAM" id="Phobius"/>
    </source>
</evidence>
<evidence type="ECO:0000313" key="2">
    <source>
        <dbReference type="EMBL" id="KHD78165.1"/>
    </source>
</evidence>
<keyword evidence="1" id="KW-0812">Transmembrane</keyword>
<keyword evidence="1" id="KW-1133">Transmembrane helix</keyword>
<feature type="transmembrane region" description="Helical" evidence="1">
    <location>
        <begin position="12"/>
        <end position="32"/>
    </location>
</feature>
<sequence length="72" mass="6982">MIIARLVPRSAAGWTIAVFGAMAALVGVVGPVSPAVVQAGVAPAGFLGVAAWEAAGAVATAIGLIVDRRSQG</sequence>
<feature type="transmembrane region" description="Helical" evidence="1">
    <location>
        <begin position="44"/>
        <end position="66"/>
    </location>
</feature>
<dbReference type="Proteomes" id="UP000054537">
    <property type="component" value="Unassembled WGS sequence"/>
</dbReference>
<dbReference type="STRING" id="1869.MB27_06820"/>
<dbReference type="EMBL" id="JRTT01000006">
    <property type="protein sequence ID" value="KHD78165.1"/>
    <property type="molecule type" value="Genomic_DNA"/>
</dbReference>
<keyword evidence="1" id="KW-0472">Membrane</keyword>
<comment type="caution">
    <text evidence="2">The sequence shown here is derived from an EMBL/GenBank/DDBJ whole genome shotgun (WGS) entry which is preliminary data.</text>
</comment>
<proteinExistence type="predicted"/>
<protein>
    <recommendedName>
        <fullName evidence="4">Major facilitator superfamily (MFS) profile domain-containing protein</fullName>
    </recommendedName>
</protein>
<name>A0A0A6UPU9_ACTUT</name>
<accession>A0A0A6UPU9</accession>